<organism evidence="2 3">
    <name type="scientific">Pontibacter arcticus</name>
    <dbReference type="NCBI Taxonomy" id="2080288"/>
    <lineage>
        <taxon>Bacteria</taxon>
        <taxon>Pseudomonadati</taxon>
        <taxon>Bacteroidota</taxon>
        <taxon>Cytophagia</taxon>
        <taxon>Cytophagales</taxon>
        <taxon>Hymenobacteraceae</taxon>
        <taxon>Pontibacter</taxon>
    </lineage>
</organism>
<sequence>MKKPSLTKKNKVKLFVVALISLLLALALELYTFGVASDFILRWLRAFFVFFVMIGSTVFVIVPLVAYGVAKAGRS</sequence>
<dbReference type="RefSeq" id="WP_112303943.1">
    <property type="nucleotide sequence ID" value="NZ_QMDV01000001.1"/>
</dbReference>
<evidence type="ECO:0000313" key="3">
    <source>
        <dbReference type="Proteomes" id="UP000251692"/>
    </source>
</evidence>
<evidence type="ECO:0000256" key="1">
    <source>
        <dbReference type="SAM" id="Phobius"/>
    </source>
</evidence>
<dbReference type="Proteomes" id="UP000251692">
    <property type="component" value="Unassembled WGS sequence"/>
</dbReference>
<name>A0A364RI37_9BACT</name>
<dbReference type="EMBL" id="QMDV01000001">
    <property type="protein sequence ID" value="RAU83908.1"/>
    <property type="molecule type" value="Genomic_DNA"/>
</dbReference>
<keyword evidence="3" id="KW-1185">Reference proteome</keyword>
<keyword evidence="1" id="KW-0812">Transmembrane</keyword>
<feature type="transmembrane region" description="Helical" evidence="1">
    <location>
        <begin position="43"/>
        <end position="70"/>
    </location>
</feature>
<dbReference type="Pfam" id="PF11391">
    <property type="entry name" value="DUF2798"/>
    <property type="match status" value="1"/>
</dbReference>
<keyword evidence="1" id="KW-0472">Membrane</keyword>
<protein>
    <submittedName>
        <fullName evidence="2">DUF2798 domain-containing protein</fullName>
    </submittedName>
</protein>
<gene>
    <name evidence="2" type="ORF">DP923_02250</name>
</gene>
<dbReference type="AlphaFoldDB" id="A0A364RI37"/>
<proteinExistence type="predicted"/>
<dbReference type="InterPro" id="IPR021529">
    <property type="entry name" value="DUF2798"/>
</dbReference>
<accession>A0A364RI37</accession>
<dbReference type="OrthoDB" id="854078at2"/>
<reference evidence="2 3" key="1">
    <citation type="submission" date="2018-06" db="EMBL/GenBank/DDBJ databases">
        <authorList>
            <person name="Liu Z.-W."/>
        </authorList>
    </citation>
    <scope>NUCLEOTIDE SEQUENCE [LARGE SCALE GENOMIC DNA]</scope>
    <source>
        <strain evidence="2 3">2b14</strain>
    </source>
</reference>
<evidence type="ECO:0000313" key="2">
    <source>
        <dbReference type="EMBL" id="RAU83908.1"/>
    </source>
</evidence>
<comment type="caution">
    <text evidence="2">The sequence shown here is derived from an EMBL/GenBank/DDBJ whole genome shotgun (WGS) entry which is preliminary data.</text>
</comment>
<reference evidence="2 3" key="2">
    <citation type="submission" date="2018-07" db="EMBL/GenBank/DDBJ databases">
        <title>Pontibacter sp. 2b14 genomic sequence and assembly.</title>
        <authorList>
            <person name="Du Z.-J."/>
        </authorList>
    </citation>
    <scope>NUCLEOTIDE SEQUENCE [LARGE SCALE GENOMIC DNA]</scope>
    <source>
        <strain evidence="2 3">2b14</strain>
    </source>
</reference>
<keyword evidence="1" id="KW-1133">Transmembrane helix</keyword>